<dbReference type="EMBL" id="KN837167">
    <property type="protein sequence ID" value="KIJ37643.1"/>
    <property type="molecule type" value="Genomic_DNA"/>
</dbReference>
<name>A0A0C9U3Y3_SPHS4</name>
<reference evidence="1 2" key="1">
    <citation type="submission" date="2014-06" db="EMBL/GenBank/DDBJ databases">
        <title>Evolutionary Origins and Diversification of the Mycorrhizal Mutualists.</title>
        <authorList>
            <consortium name="DOE Joint Genome Institute"/>
            <consortium name="Mycorrhizal Genomics Consortium"/>
            <person name="Kohler A."/>
            <person name="Kuo A."/>
            <person name="Nagy L.G."/>
            <person name="Floudas D."/>
            <person name="Copeland A."/>
            <person name="Barry K.W."/>
            <person name="Cichocki N."/>
            <person name="Veneault-Fourrey C."/>
            <person name="LaButti K."/>
            <person name="Lindquist E.A."/>
            <person name="Lipzen A."/>
            <person name="Lundell T."/>
            <person name="Morin E."/>
            <person name="Murat C."/>
            <person name="Riley R."/>
            <person name="Ohm R."/>
            <person name="Sun H."/>
            <person name="Tunlid A."/>
            <person name="Henrissat B."/>
            <person name="Grigoriev I.V."/>
            <person name="Hibbett D.S."/>
            <person name="Martin F."/>
        </authorList>
    </citation>
    <scope>NUCLEOTIDE SEQUENCE [LARGE SCALE GENOMIC DNA]</scope>
    <source>
        <strain evidence="1 2">SS14</strain>
    </source>
</reference>
<dbReference type="Proteomes" id="UP000054279">
    <property type="component" value="Unassembled WGS sequence"/>
</dbReference>
<evidence type="ECO:0000313" key="2">
    <source>
        <dbReference type="Proteomes" id="UP000054279"/>
    </source>
</evidence>
<dbReference type="HOGENOM" id="CLU_1797697_0_0_1"/>
<evidence type="ECO:0000313" key="1">
    <source>
        <dbReference type="EMBL" id="KIJ37643.1"/>
    </source>
</evidence>
<organism evidence="1 2">
    <name type="scientific">Sphaerobolus stellatus (strain SS14)</name>
    <dbReference type="NCBI Taxonomy" id="990650"/>
    <lineage>
        <taxon>Eukaryota</taxon>
        <taxon>Fungi</taxon>
        <taxon>Dikarya</taxon>
        <taxon>Basidiomycota</taxon>
        <taxon>Agaricomycotina</taxon>
        <taxon>Agaricomycetes</taxon>
        <taxon>Phallomycetidae</taxon>
        <taxon>Geastrales</taxon>
        <taxon>Sphaerobolaceae</taxon>
        <taxon>Sphaerobolus</taxon>
    </lineage>
</organism>
<dbReference type="AlphaFoldDB" id="A0A0C9U3Y3"/>
<proteinExistence type="predicted"/>
<accession>A0A0C9U3Y3</accession>
<gene>
    <name evidence="1" type="ORF">M422DRAFT_259733</name>
</gene>
<keyword evidence="2" id="KW-1185">Reference proteome</keyword>
<sequence length="177" mass="19662">MAHGTVEIMLEAELLVAPSPLPQRIRSTSSWTSLPQFASHSPHAIPIPFRCTQTPLRIDGRACGDNGKRHLFEVVLSTDEALLRSFLSEKHRSKLSPPPTTVEIPWPNLTQQGSDYGNLPRLNNIIAFLSPPIIARIALSVIVLQPYHQSSPIQPLPILRRKKQWSSSHGIAIGVYE</sequence>
<protein>
    <submittedName>
        <fullName evidence="1">Uncharacterized protein</fullName>
    </submittedName>
</protein>